<dbReference type="SUPFAM" id="SSF52540">
    <property type="entry name" value="P-loop containing nucleoside triphosphate hydrolases"/>
    <property type="match status" value="1"/>
</dbReference>
<dbReference type="InterPro" id="IPR027417">
    <property type="entry name" value="P-loop_NTPase"/>
</dbReference>
<dbReference type="AlphaFoldDB" id="A0A921F577"/>
<dbReference type="EMBL" id="DYXM01000238">
    <property type="protein sequence ID" value="HJE91801.1"/>
    <property type="molecule type" value="Genomic_DNA"/>
</dbReference>
<dbReference type="GO" id="GO:0016787">
    <property type="term" value="F:hydrolase activity"/>
    <property type="evidence" value="ECO:0007669"/>
    <property type="project" value="UniProtKB-UniRule"/>
</dbReference>
<keyword evidence="4 5" id="KW-0067">ATP-binding</keyword>
<comment type="caution">
    <text evidence="8">The sequence shown here is derived from an EMBL/GenBank/DDBJ whole genome shotgun (WGS) entry which is preliminary data.</text>
</comment>
<dbReference type="GO" id="GO:0005524">
    <property type="term" value="F:ATP binding"/>
    <property type="evidence" value="ECO:0007669"/>
    <property type="project" value="UniProtKB-UniRule"/>
</dbReference>
<dbReference type="NCBIfam" id="NF041254">
    <property type="entry name" value="motor_HelR"/>
    <property type="match status" value="1"/>
</dbReference>
<dbReference type="GO" id="GO:0003677">
    <property type="term" value="F:DNA binding"/>
    <property type="evidence" value="ECO:0007669"/>
    <property type="project" value="InterPro"/>
</dbReference>
<feature type="region of interest" description="Disordered" evidence="6">
    <location>
        <begin position="452"/>
        <end position="475"/>
    </location>
</feature>
<accession>A0A921F577</accession>
<dbReference type="InterPro" id="IPR014016">
    <property type="entry name" value="UvrD-like_ATP-bd"/>
</dbReference>
<evidence type="ECO:0000256" key="5">
    <source>
        <dbReference type="PROSITE-ProRule" id="PRU00560"/>
    </source>
</evidence>
<evidence type="ECO:0000259" key="7">
    <source>
        <dbReference type="PROSITE" id="PS51198"/>
    </source>
</evidence>
<dbReference type="Gene3D" id="3.40.50.300">
    <property type="entry name" value="P-loop containing nucleotide triphosphate hydrolases"/>
    <property type="match status" value="2"/>
</dbReference>
<evidence type="ECO:0000256" key="3">
    <source>
        <dbReference type="ARBA" id="ARBA00022806"/>
    </source>
</evidence>
<keyword evidence="2 5" id="KW-0378">Hydrolase</keyword>
<protein>
    <submittedName>
        <fullName evidence="8">AAA family ATPase</fullName>
    </submittedName>
</protein>
<dbReference type="PANTHER" id="PTHR11070:SF45">
    <property type="entry name" value="DNA 3'-5' HELICASE"/>
    <property type="match status" value="1"/>
</dbReference>
<reference evidence="8" key="2">
    <citation type="submission" date="2021-09" db="EMBL/GenBank/DDBJ databases">
        <authorList>
            <person name="Gilroy R."/>
        </authorList>
    </citation>
    <scope>NUCLEOTIDE SEQUENCE</scope>
    <source>
        <strain evidence="8">ChiGjej1B1-18357</strain>
    </source>
</reference>
<evidence type="ECO:0000256" key="1">
    <source>
        <dbReference type="ARBA" id="ARBA00022741"/>
    </source>
</evidence>
<evidence type="ECO:0000313" key="9">
    <source>
        <dbReference type="Proteomes" id="UP000776650"/>
    </source>
</evidence>
<evidence type="ECO:0000313" key="8">
    <source>
        <dbReference type="EMBL" id="HJE91801.1"/>
    </source>
</evidence>
<feature type="domain" description="UvrD-like helicase ATP-binding" evidence="7">
    <location>
        <begin position="194"/>
        <end position="595"/>
    </location>
</feature>
<reference evidence="8" key="1">
    <citation type="journal article" date="2021" name="PeerJ">
        <title>Extensive microbial diversity within the chicken gut microbiome revealed by metagenomics and culture.</title>
        <authorList>
            <person name="Gilroy R."/>
            <person name="Ravi A."/>
            <person name="Getino M."/>
            <person name="Pursley I."/>
            <person name="Horton D.L."/>
            <person name="Alikhan N.F."/>
            <person name="Baker D."/>
            <person name="Gharbi K."/>
            <person name="Hall N."/>
            <person name="Watson M."/>
            <person name="Adriaenssens E.M."/>
            <person name="Foster-Nyarko E."/>
            <person name="Jarju S."/>
            <person name="Secka A."/>
            <person name="Antonio M."/>
            <person name="Oren A."/>
            <person name="Chaudhuri R.R."/>
            <person name="La Ragione R."/>
            <person name="Hildebrand F."/>
            <person name="Pallen M.J."/>
        </authorList>
    </citation>
    <scope>NUCLEOTIDE SEQUENCE</scope>
    <source>
        <strain evidence="8">ChiGjej1B1-18357</strain>
    </source>
</reference>
<dbReference type="GO" id="GO:0005829">
    <property type="term" value="C:cytosol"/>
    <property type="evidence" value="ECO:0007669"/>
    <property type="project" value="TreeGrafter"/>
</dbReference>
<keyword evidence="3 5" id="KW-0347">Helicase</keyword>
<evidence type="ECO:0000256" key="4">
    <source>
        <dbReference type="ARBA" id="ARBA00022840"/>
    </source>
</evidence>
<proteinExistence type="predicted"/>
<gene>
    <name evidence="8" type="ORF">K8V11_12420</name>
</gene>
<sequence>MPHTYFALPESKSAKAAPDLIAADDAHFARLADRLSRRIAEVSERLDELRASGVRGGQAALERDLEVHSMTAELRMLRRFALDLCLGRIVGEAGEEPVYIGRIGLTDADGSPLLVDWRAPAAEPFFAATRAQPMGVAARRRYRWNRGRVVDYWDEVFGDPGAGESGDAALDEDSALIASLGASRTEKMRDVLGTIQADQDEIIRASSRGPLVVDGGPGTGKTVVALHRAAYLLYADPQVEASRGGVLIVGPHRPYLAYVADVLPSLGEEGVLTCTLSDLVPEGEHAQPEADPRVAQIKSSARWREAIDRGVRFYEEAPTEKLTLESAGGDVRVTARDWADAFDSYDIGAPHNEARSQVWDALVERLAKKGNDAGREFELVSAEYARSEDLRRIFNHAWPSLDPTNVVEDMFSVPAYLRLCAPWLSREEVALLQRENPREWTREDLPLLDAARARVGDPGAERRRREREAADRAQRAEMEKVVDELMDADDSELGLMKSLRHGDLRDALVDQAALPVERRNRMDGPFSHVIVDEAQELSDAEWQVLLQRCPSRSFTVVGDRAQARAGFAETWAERLDRVGLRDARTASLKFNYRTPSEVMNEAAPVIRATLPDANVPESVRSSGIPVRRGSVAEGREILADWLRENDEGVACVIGATDVETSFAADTPRVSVLDPVSAKGLEFDLVVLVRPGEFGEGVAGAVDRYVAMTRSTQQLVILD</sequence>
<evidence type="ECO:0000256" key="6">
    <source>
        <dbReference type="SAM" id="MobiDB-lite"/>
    </source>
</evidence>
<dbReference type="GO" id="GO:0043138">
    <property type="term" value="F:3'-5' DNA helicase activity"/>
    <property type="evidence" value="ECO:0007669"/>
    <property type="project" value="TreeGrafter"/>
</dbReference>
<dbReference type="InterPro" id="IPR000212">
    <property type="entry name" value="DNA_helicase_UvrD/REP"/>
</dbReference>
<feature type="binding site" evidence="5">
    <location>
        <begin position="215"/>
        <end position="222"/>
    </location>
    <ligand>
        <name>ATP</name>
        <dbReference type="ChEBI" id="CHEBI:30616"/>
    </ligand>
</feature>
<evidence type="ECO:0000256" key="2">
    <source>
        <dbReference type="ARBA" id="ARBA00022801"/>
    </source>
</evidence>
<organism evidence="8 9">
    <name type="scientific">Dietzia timorensis</name>
    <dbReference type="NCBI Taxonomy" id="499555"/>
    <lineage>
        <taxon>Bacteria</taxon>
        <taxon>Bacillati</taxon>
        <taxon>Actinomycetota</taxon>
        <taxon>Actinomycetes</taxon>
        <taxon>Mycobacteriales</taxon>
        <taxon>Dietziaceae</taxon>
        <taxon>Dietzia</taxon>
    </lineage>
</organism>
<dbReference type="PROSITE" id="PS51198">
    <property type="entry name" value="UVRD_HELICASE_ATP_BIND"/>
    <property type="match status" value="1"/>
</dbReference>
<dbReference type="PANTHER" id="PTHR11070">
    <property type="entry name" value="UVRD / RECB / PCRA DNA HELICASE FAMILY MEMBER"/>
    <property type="match status" value="1"/>
</dbReference>
<dbReference type="Proteomes" id="UP000776650">
    <property type="component" value="Unassembled WGS sequence"/>
</dbReference>
<name>A0A921F577_9ACTN</name>
<keyword evidence="1 5" id="KW-0547">Nucleotide-binding</keyword>
<dbReference type="RefSeq" id="WP_303914769.1">
    <property type="nucleotide sequence ID" value="NZ_DYXM01000238.1"/>
</dbReference>
<dbReference type="GO" id="GO:0000725">
    <property type="term" value="P:recombinational repair"/>
    <property type="evidence" value="ECO:0007669"/>
    <property type="project" value="TreeGrafter"/>
</dbReference>